<evidence type="ECO:0000256" key="2">
    <source>
        <dbReference type="ARBA" id="ARBA00022475"/>
    </source>
</evidence>
<evidence type="ECO:0000256" key="3">
    <source>
        <dbReference type="ARBA" id="ARBA00022692"/>
    </source>
</evidence>
<keyword evidence="8" id="KW-1185">Reference proteome</keyword>
<comment type="caution">
    <text evidence="7">The sequence shown here is derived from an EMBL/GenBank/DDBJ whole genome shotgun (WGS) entry which is preliminary data.</text>
</comment>
<keyword evidence="3 6" id="KW-0812">Transmembrane</keyword>
<dbReference type="Proteomes" id="UP001168363">
    <property type="component" value="Unassembled WGS sequence"/>
</dbReference>
<feature type="transmembrane region" description="Helical" evidence="6">
    <location>
        <begin position="331"/>
        <end position="350"/>
    </location>
</feature>
<protein>
    <submittedName>
        <fullName evidence="7">Polysaccharide biosynthesis C-terminal domain-containing protein</fullName>
    </submittedName>
</protein>
<feature type="transmembrane region" description="Helical" evidence="6">
    <location>
        <begin position="257"/>
        <end position="279"/>
    </location>
</feature>
<evidence type="ECO:0000313" key="7">
    <source>
        <dbReference type="EMBL" id="MDO3397992.1"/>
    </source>
</evidence>
<organism evidence="7 8">
    <name type="scientific">Nocardioides cremeus</name>
    <dbReference type="NCBI Taxonomy" id="3058044"/>
    <lineage>
        <taxon>Bacteria</taxon>
        <taxon>Bacillati</taxon>
        <taxon>Actinomycetota</taxon>
        <taxon>Actinomycetes</taxon>
        <taxon>Propionibacteriales</taxon>
        <taxon>Nocardioidaceae</taxon>
        <taxon>Nocardioides</taxon>
    </lineage>
</organism>
<feature type="transmembrane region" description="Helical" evidence="6">
    <location>
        <begin position="291"/>
        <end position="311"/>
    </location>
</feature>
<dbReference type="Pfam" id="PF01943">
    <property type="entry name" value="Polysacc_synt"/>
    <property type="match status" value="1"/>
</dbReference>
<evidence type="ECO:0000256" key="4">
    <source>
        <dbReference type="ARBA" id="ARBA00022989"/>
    </source>
</evidence>
<feature type="transmembrane region" description="Helical" evidence="6">
    <location>
        <begin position="177"/>
        <end position="196"/>
    </location>
</feature>
<feature type="transmembrane region" description="Helical" evidence="6">
    <location>
        <begin position="217"/>
        <end position="237"/>
    </location>
</feature>
<reference evidence="7" key="1">
    <citation type="submission" date="2023-06" db="EMBL/GenBank/DDBJ databases">
        <title>Genome sequence of Nocardioides sp. SOB44.</title>
        <authorList>
            <person name="Zhang G."/>
        </authorList>
    </citation>
    <scope>NUCLEOTIDE SEQUENCE</scope>
    <source>
        <strain evidence="7">SOB44</strain>
    </source>
</reference>
<keyword evidence="5 6" id="KW-0472">Membrane</keyword>
<name>A0ABT8TVK1_9ACTN</name>
<dbReference type="PANTHER" id="PTHR30250">
    <property type="entry name" value="PST FAMILY PREDICTED COLANIC ACID TRANSPORTER"/>
    <property type="match status" value="1"/>
</dbReference>
<dbReference type="InterPro" id="IPR002797">
    <property type="entry name" value="Polysacc_synth"/>
</dbReference>
<feature type="transmembrane region" description="Helical" evidence="6">
    <location>
        <begin position="447"/>
        <end position="466"/>
    </location>
</feature>
<feature type="transmembrane region" description="Helical" evidence="6">
    <location>
        <begin position="49"/>
        <end position="68"/>
    </location>
</feature>
<dbReference type="RefSeq" id="WP_302710197.1">
    <property type="nucleotide sequence ID" value="NZ_JAULSC010000035.1"/>
</dbReference>
<evidence type="ECO:0000313" key="8">
    <source>
        <dbReference type="Proteomes" id="UP001168363"/>
    </source>
</evidence>
<feature type="transmembrane region" description="Helical" evidence="6">
    <location>
        <begin position="421"/>
        <end position="441"/>
    </location>
</feature>
<gene>
    <name evidence="7" type="ORF">QWJ41_19875</name>
</gene>
<sequence>MAEQVISATTQRAARNAVVRAVAEVLGKVATLAWTVAAARMLPADDFGAVFYALTIMLVLTSLAAWGFDSGLTRRGSAVPESLPRLFRATQVWKSALSVPLLLAAGLLLAGVPAVGSWTVLVLMLAAGLPELWSQTIRTAAACRQVSAGVSTALVVQRVATAAAVLAALGAGTGAEGVAAGFLAGTVVGWLAHVLAARRLDVRQPLRGLERADLAAAVRETVLVGVSGLVLMLLFRVDVLILGQLEGAGSVAVYTVAYRLLETVLFVTYAINAAVLPVLSSTRSRETRLLGCERAIAVGGFVYLPFVAVALTEGEDVIDLLFGATYAGPAAPVLAWLAPAAMLLALASFTDSLLHVLGRHRALLASSSVALGVNVALNLALIPVLGATGAAVATTLSYLVQAVVVLTFLQRAGERPRVLSPLLSSGAASLVLVVLLVLLHLPVLVELVVGAVVYLGAWLLLVRRFAPEQQQVLVGLVRRRRVAA</sequence>
<keyword evidence="2" id="KW-1003">Cell membrane</keyword>
<evidence type="ECO:0000256" key="1">
    <source>
        <dbReference type="ARBA" id="ARBA00004651"/>
    </source>
</evidence>
<dbReference type="EMBL" id="JAULSC010000035">
    <property type="protein sequence ID" value="MDO3397992.1"/>
    <property type="molecule type" value="Genomic_DNA"/>
</dbReference>
<dbReference type="InterPro" id="IPR050833">
    <property type="entry name" value="Poly_Biosynth_Transport"/>
</dbReference>
<feature type="transmembrane region" description="Helical" evidence="6">
    <location>
        <begin position="101"/>
        <end position="127"/>
    </location>
</feature>
<comment type="subcellular location">
    <subcellularLocation>
        <location evidence="1">Cell membrane</location>
        <topology evidence="1">Multi-pass membrane protein</topology>
    </subcellularLocation>
</comment>
<feature type="transmembrane region" description="Helical" evidence="6">
    <location>
        <begin position="362"/>
        <end position="384"/>
    </location>
</feature>
<feature type="transmembrane region" description="Helical" evidence="6">
    <location>
        <begin position="148"/>
        <end position="171"/>
    </location>
</feature>
<dbReference type="PANTHER" id="PTHR30250:SF11">
    <property type="entry name" value="O-ANTIGEN TRANSPORTER-RELATED"/>
    <property type="match status" value="1"/>
</dbReference>
<evidence type="ECO:0000256" key="6">
    <source>
        <dbReference type="SAM" id="Phobius"/>
    </source>
</evidence>
<evidence type="ECO:0000256" key="5">
    <source>
        <dbReference type="ARBA" id="ARBA00023136"/>
    </source>
</evidence>
<keyword evidence="4 6" id="KW-1133">Transmembrane helix</keyword>
<proteinExistence type="predicted"/>
<feature type="transmembrane region" description="Helical" evidence="6">
    <location>
        <begin position="390"/>
        <end position="409"/>
    </location>
</feature>
<accession>A0ABT8TVK1</accession>